<evidence type="ECO:0000313" key="2">
    <source>
        <dbReference type="EMBL" id="RGE73044.1"/>
    </source>
</evidence>
<comment type="caution">
    <text evidence="2">The sequence shown here is derived from an EMBL/GenBank/DDBJ whole genome shotgun (WGS) entry which is preliminary data.</text>
</comment>
<evidence type="ECO:0000313" key="3">
    <source>
        <dbReference type="Proteomes" id="UP000260812"/>
    </source>
</evidence>
<name>A0A3E3J133_9FIRM</name>
<organism evidence="2 4">
    <name type="scientific">Eisenbergiella massiliensis</name>
    <dbReference type="NCBI Taxonomy" id="1720294"/>
    <lineage>
        <taxon>Bacteria</taxon>
        <taxon>Bacillati</taxon>
        <taxon>Bacillota</taxon>
        <taxon>Clostridia</taxon>
        <taxon>Lachnospirales</taxon>
        <taxon>Lachnospiraceae</taxon>
        <taxon>Eisenbergiella</taxon>
    </lineage>
</organism>
<gene>
    <name evidence="2" type="ORF">DWY69_06035</name>
    <name evidence="1" type="ORF">DXC51_02205</name>
</gene>
<accession>A0A3E3J133</accession>
<evidence type="ECO:0000313" key="1">
    <source>
        <dbReference type="EMBL" id="RGE65154.1"/>
    </source>
</evidence>
<reference evidence="3 4" key="1">
    <citation type="submission" date="2018-08" db="EMBL/GenBank/DDBJ databases">
        <title>A genome reference for cultivated species of the human gut microbiota.</title>
        <authorList>
            <person name="Zou Y."/>
            <person name="Xue W."/>
            <person name="Luo G."/>
        </authorList>
    </citation>
    <scope>NUCLEOTIDE SEQUENCE [LARGE SCALE GENOMIC DNA]</scope>
    <source>
        <strain evidence="2 4">AF26-4BH</strain>
        <strain evidence="1 3">TF05-5AC</strain>
    </source>
</reference>
<keyword evidence="3" id="KW-1185">Reference proteome</keyword>
<dbReference type="Proteomes" id="UP000260812">
    <property type="component" value="Unassembled WGS sequence"/>
</dbReference>
<dbReference type="AlphaFoldDB" id="A0A3E3J133"/>
<proteinExistence type="predicted"/>
<dbReference type="EMBL" id="QVLU01000004">
    <property type="protein sequence ID" value="RGE73044.1"/>
    <property type="molecule type" value="Genomic_DNA"/>
</dbReference>
<evidence type="ECO:0000313" key="4">
    <source>
        <dbReference type="Proteomes" id="UP000261166"/>
    </source>
</evidence>
<sequence length="107" mass="12810">MKLRTNLLWMLLALFISIIENEHLYLNAAFHIPYIFVTLLQLKKRVYFGRTHRSVFHTVWKSSFRQIQKIILNLPASVEFTEMCAIIFFNMPPGRKKLRPELRMCNL</sequence>
<protein>
    <submittedName>
        <fullName evidence="2">Uncharacterized protein</fullName>
    </submittedName>
</protein>
<dbReference type="Proteomes" id="UP000261166">
    <property type="component" value="Unassembled WGS sequence"/>
</dbReference>
<dbReference type="EMBL" id="QVLV01000001">
    <property type="protein sequence ID" value="RGE65154.1"/>
    <property type="molecule type" value="Genomic_DNA"/>
</dbReference>